<accession>A0A1N6IG44</accession>
<dbReference type="AlphaFoldDB" id="A0A1N6IG44"/>
<dbReference type="STRING" id="1217970.SAMN05444002_3845"/>
<proteinExistence type="predicted"/>
<keyword evidence="2" id="KW-1185">Reference proteome</keyword>
<evidence type="ECO:0000313" key="2">
    <source>
        <dbReference type="Proteomes" id="UP000184932"/>
    </source>
</evidence>
<reference evidence="2" key="1">
    <citation type="submission" date="2016-11" db="EMBL/GenBank/DDBJ databases">
        <authorList>
            <person name="Varghese N."/>
            <person name="Submissions S."/>
        </authorList>
    </citation>
    <scope>NUCLEOTIDE SEQUENCE [LARGE SCALE GENOMIC DNA]</scope>
    <source>
        <strain evidence="2">DSM 29440</strain>
    </source>
</reference>
<gene>
    <name evidence="1" type="ORF">SAMN05444002_3845</name>
</gene>
<dbReference type="OrthoDB" id="8455005at2"/>
<dbReference type="EMBL" id="FSRL01000002">
    <property type="protein sequence ID" value="SIO31002.1"/>
    <property type="molecule type" value="Genomic_DNA"/>
</dbReference>
<sequence>MPQDGLPDEGLTADGRYVVMGNREDDLADQIICGMDRNGDIINCAEVQPIEFLEEHWYERFDFDEALFANYGKDWWLGILYRPARMGLLGSVARRNVTEAGDAIHEGFSLLWQNKRAAYLLLRQMARIALGLDEHEAEIEECLSSDPDELARFRELNQLIDHQFGNAVQTMGQRVAGGAFVGFSLRRVRIPRKYLTGTPAPVRWSAIGSEFAAKMTMNFILAGWGGMLRTYINMTEIRETRTQYATSWQMGRPPSPLELYSAAIFGDRRALSVTSEEIRDLQRIADACETLPDDLQAEVDAFAYSLDAFMTFYQDRL</sequence>
<dbReference type="RefSeq" id="WP_074257997.1">
    <property type="nucleotide sequence ID" value="NZ_FSRL01000002.1"/>
</dbReference>
<evidence type="ECO:0000313" key="1">
    <source>
        <dbReference type="EMBL" id="SIO31002.1"/>
    </source>
</evidence>
<protein>
    <submittedName>
        <fullName evidence="1">Uncharacterized protein</fullName>
    </submittedName>
</protein>
<organism evidence="1 2">
    <name type="scientific">Vannielia litorea</name>
    <dbReference type="NCBI Taxonomy" id="1217970"/>
    <lineage>
        <taxon>Bacteria</taxon>
        <taxon>Pseudomonadati</taxon>
        <taxon>Pseudomonadota</taxon>
        <taxon>Alphaproteobacteria</taxon>
        <taxon>Rhodobacterales</taxon>
        <taxon>Paracoccaceae</taxon>
        <taxon>Vannielia</taxon>
    </lineage>
</organism>
<dbReference type="Proteomes" id="UP000184932">
    <property type="component" value="Unassembled WGS sequence"/>
</dbReference>
<name>A0A1N6IG44_9RHOB</name>